<evidence type="ECO:0000313" key="3">
    <source>
        <dbReference type="Proteomes" id="UP000799440"/>
    </source>
</evidence>
<dbReference type="EMBL" id="MU006564">
    <property type="protein sequence ID" value="KAF2750375.1"/>
    <property type="molecule type" value="Genomic_DNA"/>
</dbReference>
<proteinExistence type="predicted"/>
<sequence>MNPFQPDPREEVHSPPPRTPGGRYIFTPPPPMLPDEEWLTRDIQADLGSILDNEHRLQQWVAYLDETLATEAEQLLQISTSLSRFATFHRGSNVLLTSACKHRMRTTSARIEHIKAHGPPSEGPHPPLPPDVAKELKQGVQKDLNDIKDACRMLVGRMRTMEGLLTEWLLACRVPPPKLPHTDDPQVMGEDPIQARTDDVEDHSANLKNMLTQIDADLTRRATDLIHISAKLGSLNQYHEGCVRKLNKLRNEVRDVKGEISVVAGEIHRDNDSDTAEERRAGRIVELGDELRKQQFLCRWVRQTTAPLKNLCDRLKDAVDAIPVPGLGDWPVYHSPTLNGVTRSSDRSDSD</sequence>
<protein>
    <submittedName>
        <fullName evidence="2">Uncharacterized protein</fullName>
    </submittedName>
</protein>
<feature type="region of interest" description="Disordered" evidence="1">
    <location>
        <begin position="1"/>
        <end position="30"/>
    </location>
</feature>
<gene>
    <name evidence="2" type="ORF">M011DRAFT_474824</name>
</gene>
<evidence type="ECO:0000313" key="2">
    <source>
        <dbReference type="EMBL" id="KAF2750375.1"/>
    </source>
</evidence>
<dbReference type="AlphaFoldDB" id="A0A6A6VIG1"/>
<name>A0A6A6VIG1_9PLEO</name>
<keyword evidence="3" id="KW-1185">Reference proteome</keyword>
<accession>A0A6A6VIG1</accession>
<reference evidence="2" key="1">
    <citation type="journal article" date="2020" name="Stud. Mycol.">
        <title>101 Dothideomycetes genomes: a test case for predicting lifestyles and emergence of pathogens.</title>
        <authorList>
            <person name="Haridas S."/>
            <person name="Albert R."/>
            <person name="Binder M."/>
            <person name="Bloem J."/>
            <person name="Labutti K."/>
            <person name="Salamov A."/>
            <person name="Andreopoulos B."/>
            <person name="Baker S."/>
            <person name="Barry K."/>
            <person name="Bills G."/>
            <person name="Bluhm B."/>
            <person name="Cannon C."/>
            <person name="Castanera R."/>
            <person name="Culley D."/>
            <person name="Daum C."/>
            <person name="Ezra D."/>
            <person name="Gonzalez J."/>
            <person name="Henrissat B."/>
            <person name="Kuo A."/>
            <person name="Liang C."/>
            <person name="Lipzen A."/>
            <person name="Lutzoni F."/>
            <person name="Magnuson J."/>
            <person name="Mondo S."/>
            <person name="Nolan M."/>
            <person name="Ohm R."/>
            <person name="Pangilinan J."/>
            <person name="Park H.-J."/>
            <person name="Ramirez L."/>
            <person name="Alfaro M."/>
            <person name="Sun H."/>
            <person name="Tritt A."/>
            <person name="Yoshinaga Y."/>
            <person name="Zwiers L.-H."/>
            <person name="Turgeon B."/>
            <person name="Goodwin S."/>
            <person name="Spatafora J."/>
            <person name="Crous P."/>
            <person name="Grigoriev I."/>
        </authorList>
    </citation>
    <scope>NUCLEOTIDE SEQUENCE</scope>
    <source>
        <strain evidence="2">CBS 119925</strain>
    </source>
</reference>
<dbReference type="Proteomes" id="UP000799440">
    <property type="component" value="Unassembled WGS sequence"/>
</dbReference>
<evidence type="ECO:0000256" key="1">
    <source>
        <dbReference type="SAM" id="MobiDB-lite"/>
    </source>
</evidence>
<organism evidence="2 3">
    <name type="scientific">Sporormia fimetaria CBS 119925</name>
    <dbReference type="NCBI Taxonomy" id="1340428"/>
    <lineage>
        <taxon>Eukaryota</taxon>
        <taxon>Fungi</taxon>
        <taxon>Dikarya</taxon>
        <taxon>Ascomycota</taxon>
        <taxon>Pezizomycotina</taxon>
        <taxon>Dothideomycetes</taxon>
        <taxon>Pleosporomycetidae</taxon>
        <taxon>Pleosporales</taxon>
        <taxon>Sporormiaceae</taxon>
        <taxon>Sporormia</taxon>
    </lineage>
</organism>